<evidence type="ECO:0000259" key="6">
    <source>
        <dbReference type="Pfam" id="PF06657"/>
    </source>
</evidence>
<feature type="domain" description="PPC89 centrosome localisation" evidence="7">
    <location>
        <begin position="237"/>
        <end position="294"/>
    </location>
</feature>
<feature type="region of interest" description="Disordered" evidence="5">
    <location>
        <begin position="540"/>
        <end position="561"/>
    </location>
</feature>
<dbReference type="PANTHER" id="PTHR19336:SF9">
    <property type="entry name" value="SPINDLE POLE BODY PROTEIN PPC89"/>
    <property type="match status" value="1"/>
</dbReference>
<comment type="subcellular location">
    <subcellularLocation>
        <location evidence="1">Cytoplasm</location>
        <location evidence="1">Cytoskeleton</location>
        <location evidence="1">Microtubule organizing center</location>
    </subcellularLocation>
</comment>
<keyword evidence="4" id="KW-0175">Coiled coil</keyword>
<evidence type="ECO:0000259" key="7">
    <source>
        <dbReference type="Pfam" id="PF14197"/>
    </source>
</evidence>
<dbReference type="EMBL" id="CP051143">
    <property type="protein sequence ID" value="QIX01984.1"/>
    <property type="molecule type" value="Genomic_DNA"/>
</dbReference>
<organism evidence="8 9">
    <name type="scientific">Peltaster fructicola</name>
    <dbReference type="NCBI Taxonomy" id="286661"/>
    <lineage>
        <taxon>Eukaryota</taxon>
        <taxon>Fungi</taxon>
        <taxon>Dikarya</taxon>
        <taxon>Ascomycota</taxon>
        <taxon>Pezizomycotina</taxon>
        <taxon>Dothideomycetes</taxon>
        <taxon>Dothideomycetes incertae sedis</taxon>
        <taxon>Peltaster</taxon>
    </lineage>
</organism>
<dbReference type="GO" id="GO:0008017">
    <property type="term" value="F:microtubule binding"/>
    <property type="evidence" value="ECO:0007669"/>
    <property type="project" value="InterPro"/>
</dbReference>
<dbReference type="PANTHER" id="PTHR19336">
    <property type="entry name" value="UNCHARACTERIZED DUF1167"/>
    <property type="match status" value="1"/>
</dbReference>
<accession>A0A6H0Y4P5</accession>
<evidence type="ECO:0000256" key="1">
    <source>
        <dbReference type="ARBA" id="ARBA00004267"/>
    </source>
</evidence>
<feature type="region of interest" description="Disordered" evidence="5">
    <location>
        <begin position="322"/>
        <end position="341"/>
    </location>
</feature>
<dbReference type="InterPro" id="IPR025925">
    <property type="entry name" value="PPC89_CLD"/>
</dbReference>
<dbReference type="Pfam" id="PF14197">
    <property type="entry name" value="Cep57_CLD_2"/>
    <property type="match status" value="1"/>
</dbReference>
<evidence type="ECO:0008006" key="10">
    <source>
        <dbReference type="Google" id="ProtNLM"/>
    </source>
</evidence>
<protein>
    <recommendedName>
        <fullName evidence="10">Cep57 centrosome microtubule-binding domain-containing protein</fullName>
    </recommendedName>
</protein>
<sequence>MTRKREASMREVSLRRANEGAKRSMSQTAKTSANLSDVLRANKMVDNATESIEIVVNQKNTRFTHKKVIPVATTSGKTTTPAQSKRAIPLSTMDTGDFLLPDVSNLGDLIDPMPKDNTSRFASKGRSRFTPSATHRMPVRFEGTDRLPVRSIPIPEDEKKIYAALQTLQEKFNQLELDNAEAGKQLDQYERENADLRNAVAREEQYRRPDSAIDSEDETTQEKWRMDRTKMQSSLRSIQQRYDKIERKLKIRETDLRTCTKERDDLITQLGVECYRLQELEAENAQLRQDHDALQTEVSELRQEVHILRTPAQHSVKDITGTFGRRDNTRRSSRFSAPNKTAASEDTIAARSNCINFDIFDDQARQQIADVVKQQWQNQQGRRRSSSRQAGTRLHSTMFDIDSRPVKAAKTSASLRRQHKATIEDEDADEEVYTEFELTNTKNMTGRSLDAVDVNNDITELTANDPAEVQKLRQFLEEQRRSMLLKRHSSAPVVPQQTTAVPANRRSSLRDLTGNIASDTKRTVRVQSPAVQDRHLVVDDDTQTSLPSNVGRRRSSAAQDGETSAFIIPDITLHRKASLRNMDSNHDVQACTVCNQDDANITIPLVCPISTKTDLPEDATIRPSQPPRNALARVLKQLNDELTHLKFVLAGYQKQHNTNDPSIGARARKQLYDKISEIMAECKRKEDQIYALYDAAEGQINAYDEPKSVKQRISTPAAKKTFDVNTGTTPLPAFGLDGAYDVQSDEESVGLPAWEGLSELED</sequence>
<evidence type="ECO:0000256" key="4">
    <source>
        <dbReference type="SAM" id="Coils"/>
    </source>
</evidence>
<evidence type="ECO:0000313" key="9">
    <source>
        <dbReference type="Proteomes" id="UP000503462"/>
    </source>
</evidence>
<feature type="domain" description="Cep57 centrosome microtubule-binding" evidence="6">
    <location>
        <begin position="619"/>
        <end position="694"/>
    </location>
</feature>
<feature type="region of interest" description="Disordered" evidence="5">
    <location>
        <begin position="110"/>
        <end position="131"/>
    </location>
</feature>
<evidence type="ECO:0000256" key="5">
    <source>
        <dbReference type="SAM" id="MobiDB-lite"/>
    </source>
</evidence>
<evidence type="ECO:0000256" key="3">
    <source>
        <dbReference type="ARBA" id="ARBA00023212"/>
    </source>
</evidence>
<feature type="compositionally biased region" description="Basic and acidic residues" evidence="5">
    <location>
        <begin position="1"/>
        <end position="22"/>
    </location>
</feature>
<keyword evidence="2" id="KW-0963">Cytoplasm</keyword>
<keyword evidence="9" id="KW-1185">Reference proteome</keyword>
<dbReference type="AlphaFoldDB" id="A0A6H0Y4P5"/>
<keyword evidence="3" id="KW-0206">Cytoskeleton</keyword>
<dbReference type="InterPro" id="IPR051756">
    <property type="entry name" value="Centrosomal_MT-associated"/>
</dbReference>
<feature type="coiled-coil region" evidence="4">
    <location>
        <begin position="165"/>
        <end position="304"/>
    </location>
</feature>
<dbReference type="OrthoDB" id="76453at2759"/>
<name>A0A6H0Y4P5_9PEZI</name>
<dbReference type="InterPro" id="IPR024957">
    <property type="entry name" value="Cep57_MT-bd_dom"/>
</dbReference>
<proteinExistence type="predicted"/>
<dbReference type="Proteomes" id="UP000503462">
    <property type="component" value="Chromosome 5"/>
</dbReference>
<evidence type="ECO:0000313" key="8">
    <source>
        <dbReference type="EMBL" id="QIX01984.1"/>
    </source>
</evidence>
<feature type="region of interest" description="Disordered" evidence="5">
    <location>
        <begin position="1"/>
        <end position="31"/>
    </location>
</feature>
<feature type="coiled-coil region" evidence="4">
    <location>
        <begin position="635"/>
        <end position="688"/>
    </location>
</feature>
<gene>
    <name evidence="8" type="ORF">AMS68_007501</name>
</gene>
<reference evidence="8 9" key="1">
    <citation type="journal article" date="2016" name="Sci. Rep.">
        <title>Peltaster fructicola genome reveals evolution from an invasive phytopathogen to an ectophytic parasite.</title>
        <authorList>
            <person name="Xu C."/>
            <person name="Chen H."/>
            <person name="Gleason M.L."/>
            <person name="Xu J.R."/>
            <person name="Liu H."/>
            <person name="Zhang R."/>
            <person name="Sun G."/>
        </authorList>
    </citation>
    <scope>NUCLEOTIDE SEQUENCE [LARGE SCALE GENOMIC DNA]</scope>
    <source>
        <strain evidence="8 9">LNHT1506</strain>
    </source>
</reference>
<evidence type="ECO:0000256" key="2">
    <source>
        <dbReference type="ARBA" id="ARBA00022490"/>
    </source>
</evidence>
<dbReference type="Pfam" id="PF06657">
    <property type="entry name" value="Cep57_MT_bd"/>
    <property type="match status" value="1"/>
</dbReference>
<dbReference type="GO" id="GO:0005815">
    <property type="term" value="C:microtubule organizing center"/>
    <property type="evidence" value="ECO:0007669"/>
    <property type="project" value="UniProtKB-SubCell"/>
</dbReference>